<dbReference type="Gene3D" id="3.40.50.10470">
    <property type="entry name" value="Translation initiation factor eif-2b, domain 2"/>
    <property type="match status" value="1"/>
</dbReference>
<sequence>MDSPKMIPLEGRVDDPLRYGIHGVKSDIIEPHPLESAYRSAKVRQEDMKRRILANTYGAAFPMKMELDRQILSKFQRPPGAIPSSFVGLEALTGTLEGFGFEDYLNDPRDSESFRPVDMHHGMERPQGPARRILRSAGPARALSIGSTRPDILVPSGIRHFSPWKFLVPRYDPAPRQPSTDLVRHYPHAPLLSPLGDPRAAESSVPVGSYNPSDFLSPSATTDCSDDPLSPRLSRMGSSGKFAMSLPSDEFDMPVAKLKDDVTLPPNVSDGGANMEVQKEKRAAGGKPLKEKTTKAERRAIQEAQRAAKAAAKGEGSKASAAAATRVNPTNTGKPGKADAQKKDSSTVTASEKKGGDRQPDKDRKKDTPHPRMQFDDENRVEKAKKRSVVKQTEARNRVELFRHLPQYEHGTRLPELESKFFKLDSVHPAVYKVGLQFLAGEISGGNARCIAMLQAFQESIKDYSTPPEKALFRDLTTKINSYVSFLIECRPLSISMGNAIRFLKTRIANLPLNLSESEAKANLISDIERFINEKIIIADKVIVKHAVTKIRDGDVLLTYASSSAVEMILVQAHELGKQFRVLIVDSRPKLEGQRLLRRLVGKGICCTYTHINAVSYVMHEATKVFLGASSVLSNGTVYSRVGTACVAMVAHQFRVPVLICCEAYKFHERVQLDSICFNELGDPDAVSRDYTRKEINSLDGWANSENLQPLNLIYDATPSDYVSMIITDYGMVPPTSVPVIVREYRRDQLWL</sequence>
<dbReference type="InterPro" id="IPR037171">
    <property type="entry name" value="NagB/RpiA_transferase-like"/>
</dbReference>
<evidence type="ECO:0000256" key="10">
    <source>
        <dbReference type="SAM" id="MobiDB-lite"/>
    </source>
</evidence>
<dbReference type="GO" id="GO:0005829">
    <property type="term" value="C:cytosol"/>
    <property type="evidence" value="ECO:0007669"/>
    <property type="project" value="UniProtKB-SubCell"/>
</dbReference>
<feature type="region of interest" description="Disordered" evidence="10">
    <location>
        <begin position="194"/>
        <end position="236"/>
    </location>
</feature>
<feature type="compositionally biased region" description="Polar residues" evidence="10">
    <location>
        <begin position="210"/>
        <end position="223"/>
    </location>
</feature>
<evidence type="ECO:0000256" key="4">
    <source>
        <dbReference type="ARBA" id="ARBA00022540"/>
    </source>
</evidence>
<evidence type="ECO:0000256" key="1">
    <source>
        <dbReference type="ARBA" id="ARBA00004514"/>
    </source>
</evidence>
<dbReference type="GO" id="GO:0003743">
    <property type="term" value="F:translation initiation factor activity"/>
    <property type="evidence" value="ECO:0007669"/>
    <property type="project" value="UniProtKB-KW"/>
</dbReference>
<comment type="caution">
    <text evidence="11">The sequence shown here is derived from an EMBL/GenBank/DDBJ whole genome shotgun (WGS) entry which is preliminary data.</text>
</comment>
<evidence type="ECO:0000313" key="11">
    <source>
        <dbReference type="EMBL" id="KAL0396647.1"/>
    </source>
</evidence>
<feature type="compositionally biased region" description="Low complexity" evidence="10">
    <location>
        <begin position="302"/>
        <end position="324"/>
    </location>
</feature>
<dbReference type="InterPro" id="IPR000649">
    <property type="entry name" value="IF-2B-related"/>
</dbReference>
<dbReference type="PANTHER" id="PTHR10233:SF14">
    <property type="entry name" value="TRANSLATION INITIATION FACTOR EIF-2B SUBUNIT DELTA"/>
    <property type="match status" value="1"/>
</dbReference>
<dbReference type="AlphaFoldDB" id="A0AAW2SWF4"/>
<keyword evidence="5" id="KW-0648">Protein biosynthesis</keyword>
<accession>A0AAW2SWF4</accession>
<proteinExistence type="inferred from homology"/>
<comment type="subunit">
    <text evidence="8">Component of the translation initiation factor 2B (eIF2B) complex which is a heterodecamer of two sets of five different subunits: alpha, beta, gamma, delta and epsilon. Subunits alpha, beta and delta comprise a regulatory subcomplex and subunits epsilon and gamma comprise a catalytic subcomplex. Within the complex, the hexameric regulatory complex resides at the center, with the two heterodimeric catalytic subcomplexes bound on opposite sides.</text>
</comment>
<comment type="subcellular location">
    <subcellularLocation>
        <location evidence="1">Cytoplasm</location>
        <location evidence="1">Cytosol</location>
    </subcellularLocation>
</comment>
<feature type="region of interest" description="Disordered" evidence="10">
    <location>
        <begin position="262"/>
        <end position="390"/>
    </location>
</feature>
<dbReference type="InterPro" id="IPR042529">
    <property type="entry name" value="IF_2B-like_C"/>
</dbReference>
<name>A0AAW2SWF4_9LAMI</name>
<feature type="compositionally biased region" description="Basic and acidic residues" evidence="10">
    <location>
        <begin position="277"/>
        <end position="301"/>
    </location>
</feature>
<comment type="similarity">
    <text evidence="2 9">Belongs to the eIF-2B alpha/beta/delta subunits family.</text>
</comment>
<evidence type="ECO:0000256" key="9">
    <source>
        <dbReference type="RuleBase" id="RU003814"/>
    </source>
</evidence>
<keyword evidence="3" id="KW-0963">Cytoplasm</keyword>
<protein>
    <recommendedName>
        <fullName evidence="6">Translation initiation factor eIF2B subunit delta</fullName>
    </recommendedName>
    <alternativeName>
        <fullName evidence="7">eIF2B GDP-GTP exchange factor subunit delta</fullName>
    </alternativeName>
</protein>
<dbReference type="EMBL" id="JACGWM010000001">
    <property type="protein sequence ID" value="KAL0396647.1"/>
    <property type="molecule type" value="Genomic_DNA"/>
</dbReference>
<reference evidence="11" key="1">
    <citation type="submission" date="2020-06" db="EMBL/GenBank/DDBJ databases">
        <authorList>
            <person name="Li T."/>
            <person name="Hu X."/>
            <person name="Zhang T."/>
            <person name="Song X."/>
            <person name="Zhang H."/>
            <person name="Dai N."/>
            <person name="Sheng W."/>
            <person name="Hou X."/>
            <person name="Wei L."/>
        </authorList>
    </citation>
    <scope>NUCLEOTIDE SEQUENCE</scope>
    <source>
        <strain evidence="11">KEN8</strain>
        <tissue evidence="11">Leaf</tissue>
    </source>
</reference>
<dbReference type="PANTHER" id="PTHR10233">
    <property type="entry name" value="TRANSLATION INITIATION FACTOR EIF-2B"/>
    <property type="match status" value="1"/>
</dbReference>
<evidence type="ECO:0000256" key="8">
    <source>
        <dbReference type="ARBA" id="ARBA00046432"/>
    </source>
</evidence>
<evidence type="ECO:0000256" key="5">
    <source>
        <dbReference type="ARBA" id="ARBA00022917"/>
    </source>
</evidence>
<evidence type="ECO:0000256" key="6">
    <source>
        <dbReference type="ARBA" id="ARBA00044147"/>
    </source>
</evidence>
<organism evidence="11">
    <name type="scientific">Sesamum calycinum</name>
    <dbReference type="NCBI Taxonomy" id="2727403"/>
    <lineage>
        <taxon>Eukaryota</taxon>
        <taxon>Viridiplantae</taxon>
        <taxon>Streptophyta</taxon>
        <taxon>Embryophyta</taxon>
        <taxon>Tracheophyta</taxon>
        <taxon>Spermatophyta</taxon>
        <taxon>Magnoliopsida</taxon>
        <taxon>eudicotyledons</taxon>
        <taxon>Gunneridae</taxon>
        <taxon>Pentapetalae</taxon>
        <taxon>asterids</taxon>
        <taxon>lamiids</taxon>
        <taxon>Lamiales</taxon>
        <taxon>Pedaliaceae</taxon>
        <taxon>Sesamum</taxon>
    </lineage>
</organism>
<evidence type="ECO:0000256" key="7">
    <source>
        <dbReference type="ARBA" id="ARBA00044356"/>
    </source>
</evidence>
<dbReference type="SUPFAM" id="SSF100950">
    <property type="entry name" value="NagB/RpiA/CoA transferase-like"/>
    <property type="match status" value="1"/>
</dbReference>
<gene>
    <name evidence="11" type="ORF">Scaly_0113100</name>
</gene>
<evidence type="ECO:0000256" key="2">
    <source>
        <dbReference type="ARBA" id="ARBA00007251"/>
    </source>
</evidence>
<reference evidence="11" key="2">
    <citation type="journal article" date="2024" name="Plant">
        <title>Genomic evolution and insights into agronomic trait innovations of Sesamum species.</title>
        <authorList>
            <person name="Miao H."/>
            <person name="Wang L."/>
            <person name="Qu L."/>
            <person name="Liu H."/>
            <person name="Sun Y."/>
            <person name="Le M."/>
            <person name="Wang Q."/>
            <person name="Wei S."/>
            <person name="Zheng Y."/>
            <person name="Lin W."/>
            <person name="Duan Y."/>
            <person name="Cao H."/>
            <person name="Xiong S."/>
            <person name="Wang X."/>
            <person name="Wei L."/>
            <person name="Li C."/>
            <person name="Ma Q."/>
            <person name="Ju M."/>
            <person name="Zhao R."/>
            <person name="Li G."/>
            <person name="Mu C."/>
            <person name="Tian Q."/>
            <person name="Mei H."/>
            <person name="Zhang T."/>
            <person name="Gao T."/>
            <person name="Zhang H."/>
        </authorList>
    </citation>
    <scope>NUCLEOTIDE SEQUENCE</scope>
    <source>
        <strain evidence="11">KEN8</strain>
    </source>
</reference>
<keyword evidence="4 11" id="KW-0396">Initiation factor</keyword>
<dbReference type="Pfam" id="PF05348">
    <property type="entry name" value="UMP1"/>
    <property type="match status" value="1"/>
</dbReference>
<dbReference type="Pfam" id="PF01008">
    <property type="entry name" value="IF-2B"/>
    <property type="match status" value="1"/>
</dbReference>
<feature type="compositionally biased region" description="Basic and acidic residues" evidence="10">
    <location>
        <begin position="336"/>
        <end position="382"/>
    </location>
</feature>
<evidence type="ECO:0000256" key="3">
    <source>
        <dbReference type="ARBA" id="ARBA00022490"/>
    </source>
</evidence>